<feature type="compositionally biased region" description="Basic and acidic residues" evidence="1">
    <location>
        <begin position="258"/>
        <end position="271"/>
    </location>
</feature>
<dbReference type="EMBL" id="LGRX02010599">
    <property type="protein sequence ID" value="KAK3270025.1"/>
    <property type="molecule type" value="Genomic_DNA"/>
</dbReference>
<proteinExistence type="predicted"/>
<name>A0AAE0G1Y3_9CHLO</name>
<organism evidence="2 3">
    <name type="scientific">Cymbomonas tetramitiformis</name>
    <dbReference type="NCBI Taxonomy" id="36881"/>
    <lineage>
        <taxon>Eukaryota</taxon>
        <taxon>Viridiplantae</taxon>
        <taxon>Chlorophyta</taxon>
        <taxon>Pyramimonadophyceae</taxon>
        <taxon>Pyramimonadales</taxon>
        <taxon>Pyramimonadaceae</taxon>
        <taxon>Cymbomonas</taxon>
    </lineage>
</organism>
<gene>
    <name evidence="2" type="ORF">CYMTET_21553</name>
</gene>
<dbReference type="AlphaFoldDB" id="A0AAE0G1Y3"/>
<feature type="region of interest" description="Disordered" evidence="1">
    <location>
        <begin position="252"/>
        <end position="271"/>
    </location>
</feature>
<protein>
    <submittedName>
        <fullName evidence="2">Uncharacterized protein</fullName>
    </submittedName>
</protein>
<evidence type="ECO:0000256" key="1">
    <source>
        <dbReference type="SAM" id="MobiDB-lite"/>
    </source>
</evidence>
<dbReference type="Proteomes" id="UP001190700">
    <property type="component" value="Unassembled WGS sequence"/>
</dbReference>
<accession>A0AAE0G1Y3</accession>
<sequence>MNTVTHIWLDERGRVAQIDLAFKTRTIALLVLTNPIFRLPMRCRLHAHQTFSPEQQVIPCIYVWSPWNPVVGPVVAERTILVHGKGLGAGITLDDVAYRLAGQFQVNGESEHPLGHLVDNIKKGAGKESERDSSLREVLLLEAVSPTAAQTILQNPYDFGVPTTPIWLPSKEQCDESNNTGVVVIDYQEWKRNGNRTINYYCVLTQPAYDLYAAGQQGTPTISVLAGISRKVGDEKLNNPGVQAAAAIHRVDGGGSSKKREAARIQLAEDEKTAERHKELLVCLGSMIVAHKEDTEAMSKEIQRTATAIEVLADVLVSTGESQQTAPIGKRYRAPTPPRATEEEPHAGQVPSTAAPIPTGETLPKRKQDPADQVTELEKEEEENPSKKKITRGVLATGEGHGPRGPVTRTEEEAKNYPFNTTTQGPFEDEGRLNMHQVMHAHTLYEDNPMPPLIVATLREALIPEDASKPYTAQALQLLQDPQRFLHTSARW</sequence>
<evidence type="ECO:0000313" key="2">
    <source>
        <dbReference type="EMBL" id="KAK3270025.1"/>
    </source>
</evidence>
<reference evidence="2 3" key="1">
    <citation type="journal article" date="2015" name="Genome Biol. Evol.">
        <title>Comparative Genomics of a Bacterivorous Green Alga Reveals Evolutionary Causalities and Consequences of Phago-Mixotrophic Mode of Nutrition.</title>
        <authorList>
            <person name="Burns J.A."/>
            <person name="Paasch A."/>
            <person name="Narechania A."/>
            <person name="Kim E."/>
        </authorList>
    </citation>
    <scope>NUCLEOTIDE SEQUENCE [LARGE SCALE GENOMIC DNA]</scope>
    <source>
        <strain evidence="2 3">PLY_AMNH</strain>
    </source>
</reference>
<comment type="caution">
    <text evidence="2">The sequence shown here is derived from an EMBL/GenBank/DDBJ whole genome shotgun (WGS) entry which is preliminary data.</text>
</comment>
<evidence type="ECO:0000313" key="3">
    <source>
        <dbReference type="Proteomes" id="UP001190700"/>
    </source>
</evidence>
<feature type="region of interest" description="Disordered" evidence="1">
    <location>
        <begin position="320"/>
        <end position="409"/>
    </location>
</feature>
<keyword evidence="3" id="KW-1185">Reference proteome</keyword>